<evidence type="ECO:0000313" key="4">
    <source>
        <dbReference type="Proteomes" id="UP000011200"/>
    </source>
</evidence>
<reference evidence="3 4" key="1">
    <citation type="journal article" date="2013" name="Genome Announc.">
        <title>Draft genome sequence of MKD8, a conjugal recipient Mycobacterium smegmatis strain.</title>
        <authorList>
            <person name="Gray T.A."/>
            <person name="Palumbo M.J."/>
            <person name="Derbyshire K.M."/>
        </authorList>
    </citation>
    <scope>NUCLEOTIDE SEQUENCE [LARGE SCALE GENOMIC DNA]</scope>
    <source>
        <strain evidence="3 4">MKD8</strain>
    </source>
</reference>
<feature type="transmembrane region" description="Helical" evidence="2">
    <location>
        <begin position="336"/>
        <end position="357"/>
    </location>
</feature>
<keyword evidence="2" id="KW-0472">Membrane</keyword>
<dbReference type="Proteomes" id="UP000011200">
    <property type="component" value="Chromosome"/>
</dbReference>
<dbReference type="AlphaFoldDB" id="A0A2U9PJS2"/>
<feature type="transmembrane region" description="Helical" evidence="2">
    <location>
        <begin position="280"/>
        <end position="301"/>
    </location>
</feature>
<feature type="compositionally biased region" description="Basic and acidic residues" evidence="1">
    <location>
        <begin position="99"/>
        <end position="111"/>
    </location>
</feature>
<feature type="compositionally biased region" description="Low complexity" evidence="1">
    <location>
        <begin position="121"/>
        <end position="133"/>
    </location>
</feature>
<feature type="transmembrane region" description="Helical" evidence="2">
    <location>
        <begin position="310"/>
        <end position="330"/>
    </location>
</feature>
<keyword evidence="2" id="KW-0812">Transmembrane</keyword>
<proteinExistence type="predicted"/>
<protein>
    <recommendedName>
        <fullName evidence="5">Transmembrane protein</fullName>
    </recommendedName>
</protein>
<organism evidence="3 4">
    <name type="scientific">Mycolicibacterium smegmatis (strain MKD8)</name>
    <name type="common">Mycobacterium smegmatis</name>
    <dbReference type="NCBI Taxonomy" id="1214915"/>
    <lineage>
        <taxon>Bacteria</taxon>
        <taxon>Bacillati</taxon>
        <taxon>Actinomycetota</taxon>
        <taxon>Actinomycetes</taxon>
        <taxon>Mycobacteriales</taxon>
        <taxon>Mycobacteriaceae</taxon>
        <taxon>Mycolicibacterium</taxon>
    </lineage>
</organism>
<name>A0A2U9PJS2_MYCSE</name>
<evidence type="ECO:0000313" key="3">
    <source>
        <dbReference type="EMBL" id="AWT51989.1"/>
    </source>
</evidence>
<evidence type="ECO:0000256" key="1">
    <source>
        <dbReference type="SAM" id="MobiDB-lite"/>
    </source>
</evidence>
<gene>
    <name evidence="3" type="ORF">D806_010000</name>
</gene>
<evidence type="ECO:0000256" key="2">
    <source>
        <dbReference type="SAM" id="Phobius"/>
    </source>
</evidence>
<feature type="compositionally biased region" description="Basic and acidic residues" evidence="1">
    <location>
        <begin position="134"/>
        <end position="160"/>
    </location>
</feature>
<sequence length="360" mass="38517">MTGPEDSQTPSRPISVAELLAKNGTIGAPPVGGRRRRRRGNADAVTVAELTGEIPVITDDDSAPQTSRRQRERDTSLEETTVVEAVPAREEAPQTALEKTPEKTPETEPRPARNGATPREAAVVADQPAPDAGAARDAEADYDAHLKTREIDPEPVEFRPRPRRNQFASGTREYTPSGTGAEQMSPDPLDDLDDGAPDTGLDSGFEADIADDTGPDRRDARDASYPLGSLFGGPSVDDDLDRDLERDLDREDDEYADDLADELDEDDEVDEDEGSPLVRGLWVVAQCVIAVAFGAGLFVAFDQLWKWNTIVALVLGVLVILGLAGGVRVVRKTEDIGSTLTAVAVGALVTFGPLALLQAS</sequence>
<dbReference type="RefSeq" id="WP_003892367.1">
    <property type="nucleotide sequence ID" value="NZ_CP027541.1"/>
</dbReference>
<keyword evidence="2" id="KW-1133">Transmembrane helix</keyword>
<dbReference type="EMBL" id="CP027541">
    <property type="protein sequence ID" value="AWT51989.1"/>
    <property type="molecule type" value="Genomic_DNA"/>
</dbReference>
<reference evidence="4" key="2">
    <citation type="submission" date="2018-03" db="EMBL/GenBank/DDBJ databases">
        <authorList>
            <person name="Derbyshire K."/>
            <person name="Gray T.A."/>
            <person name="Champion M."/>
        </authorList>
    </citation>
    <scope>NUCLEOTIDE SEQUENCE [LARGE SCALE GENOMIC DNA]</scope>
    <source>
        <strain evidence="4">MKD8</strain>
    </source>
</reference>
<feature type="region of interest" description="Disordered" evidence="1">
    <location>
        <begin position="19"/>
        <end position="241"/>
    </location>
</feature>
<feature type="compositionally biased region" description="Polar residues" evidence="1">
    <location>
        <begin position="166"/>
        <end position="182"/>
    </location>
</feature>
<accession>A0A2U9PJS2</accession>
<evidence type="ECO:0008006" key="5">
    <source>
        <dbReference type="Google" id="ProtNLM"/>
    </source>
</evidence>